<dbReference type="Proteomes" id="UP001054945">
    <property type="component" value="Unassembled WGS sequence"/>
</dbReference>
<proteinExistence type="predicted"/>
<keyword evidence="2" id="KW-1185">Reference proteome</keyword>
<accession>A0AAV4NQT3</accession>
<gene>
    <name evidence="1" type="ORF">CEXT_751541</name>
</gene>
<name>A0AAV4NQT3_CAEEX</name>
<organism evidence="1 2">
    <name type="scientific">Caerostris extrusa</name>
    <name type="common">Bark spider</name>
    <name type="synonym">Caerostris bankana</name>
    <dbReference type="NCBI Taxonomy" id="172846"/>
    <lineage>
        <taxon>Eukaryota</taxon>
        <taxon>Metazoa</taxon>
        <taxon>Ecdysozoa</taxon>
        <taxon>Arthropoda</taxon>
        <taxon>Chelicerata</taxon>
        <taxon>Arachnida</taxon>
        <taxon>Araneae</taxon>
        <taxon>Araneomorphae</taxon>
        <taxon>Entelegynae</taxon>
        <taxon>Araneoidea</taxon>
        <taxon>Araneidae</taxon>
        <taxon>Caerostris</taxon>
    </lineage>
</organism>
<evidence type="ECO:0000313" key="2">
    <source>
        <dbReference type="Proteomes" id="UP001054945"/>
    </source>
</evidence>
<reference evidence="1 2" key="1">
    <citation type="submission" date="2021-06" db="EMBL/GenBank/DDBJ databases">
        <title>Caerostris extrusa draft genome.</title>
        <authorList>
            <person name="Kono N."/>
            <person name="Arakawa K."/>
        </authorList>
    </citation>
    <scope>NUCLEOTIDE SEQUENCE [LARGE SCALE GENOMIC DNA]</scope>
</reference>
<dbReference type="EMBL" id="BPLR01003563">
    <property type="protein sequence ID" value="GIX86051.1"/>
    <property type="molecule type" value="Genomic_DNA"/>
</dbReference>
<comment type="caution">
    <text evidence="1">The sequence shown here is derived from an EMBL/GenBank/DDBJ whole genome shotgun (WGS) entry which is preliminary data.</text>
</comment>
<evidence type="ECO:0000313" key="1">
    <source>
        <dbReference type="EMBL" id="GIX86051.1"/>
    </source>
</evidence>
<dbReference type="AlphaFoldDB" id="A0AAV4NQT3"/>
<protein>
    <submittedName>
        <fullName evidence="1">Uncharacterized protein</fullName>
    </submittedName>
</protein>
<sequence>MDAGGGGWTEGRLKITSLIVSDMYASCTGCIRARRQNLTVLITCKAFKGSTFKAFKTDPLPFCVVSLHHPLTTHAKPKGFPECRT</sequence>